<name>A0ABR4SPY8_BARQI</name>
<dbReference type="RefSeq" id="WP_034450710.1">
    <property type="nucleotide sequence ID" value="NZ_KL446932.1"/>
</dbReference>
<gene>
    <name evidence="1" type="ORF">O7U_00837</name>
</gene>
<sequence length="97" mass="11219">MASFFAEHQLSCPFYIDFWTLINLLSYVIKHMGNAFNTHFLAMGVKRRYPQYGINKRNRISLFCCFENATVAFGRAVDKNLLDGQTDKIDTSYSTFS</sequence>
<dbReference type="Proteomes" id="UP000027143">
    <property type="component" value="Unassembled WGS sequence"/>
</dbReference>
<evidence type="ECO:0000313" key="1">
    <source>
        <dbReference type="EMBL" id="KEC65187.1"/>
    </source>
</evidence>
<accession>A0ABR4SPY8</accession>
<keyword evidence="2" id="KW-1185">Reference proteome</keyword>
<evidence type="ECO:0000313" key="2">
    <source>
        <dbReference type="Proteomes" id="UP000027143"/>
    </source>
</evidence>
<organism evidence="1 2">
    <name type="scientific">Bartonella quintana JK 68</name>
    <dbReference type="NCBI Taxonomy" id="1134503"/>
    <lineage>
        <taxon>Bacteria</taxon>
        <taxon>Pseudomonadati</taxon>
        <taxon>Pseudomonadota</taxon>
        <taxon>Alphaproteobacteria</taxon>
        <taxon>Hyphomicrobiales</taxon>
        <taxon>Bartonellaceae</taxon>
        <taxon>Bartonella</taxon>
    </lineage>
</organism>
<proteinExistence type="predicted"/>
<comment type="caution">
    <text evidence="1">The sequence shown here is derived from an EMBL/GenBank/DDBJ whole genome shotgun (WGS) entry which is preliminary data.</text>
</comment>
<protein>
    <submittedName>
        <fullName evidence="1">Uncharacterized protein</fullName>
    </submittedName>
</protein>
<dbReference type="EMBL" id="AHPD01000011">
    <property type="protein sequence ID" value="KEC65187.1"/>
    <property type="molecule type" value="Genomic_DNA"/>
</dbReference>
<reference evidence="1 2" key="1">
    <citation type="submission" date="2012-04" db="EMBL/GenBank/DDBJ databases">
        <title>The Genome Sequence of Bartonella quintana JK 68.</title>
        <authorList>
            <consortium name="The Broad Institute Genome Sequencing Platform"/>
            <consortium name="The Broad Institute Genome Sequencing Center for Infectious Disease"/>
            <person name="Feldgarden M."/>
            <person name="Kirby J."/>
            <person name="Kosoy M."/>
            <person name="Birtles R."/>
            <person name="Probert W.S."/>
            <person name="Chiaraviglio L."/>
            <person name="Walker B."/>
            <person name="Young S.K."/>
            <person name="Zeng Q."/>
            <person name="Gargeya S."/>
            <person name="Fitzgerald M."/>
            <person name="Haas B."/>
            <person name="Abouelleil A."/>
            <person name="Alvarado L."/>
            <person name="Arachchi H.M."/>
            <person name="Berlin A.M."/>
            <person name="Chapman S.B."/>
            <person name="Goldberg J."/>
            <person name="Griggs A."/>
            <person name="Gujja S."/>
            <person name="Hansen M."/>
            <person name="Howarth C."/>
            <person name="Imamovic A."/>
            <person name="Larimer J."/>
            <person name="McCowen C."/>
            <person name="Montmayeur A."/>
            <person name="Murphy C."/>
            <person name="Neiman D."/>
            <person name="Pearson M."/>
            <person name="Priest M."/>
            <person name="Roberts A."/>
            <person name="Saif S."/>
            <person name="Shea T."/>
            <person name="Sisk P."/>
            <person name="Sykes S."/>
            <person name="Wortman J."/>
            <person name="Nusbaum C."/>
            <person name="Birren B."/>
        </authorList>
    </citation>
    <scope>NUCLEOTIDE SEQUENCE [LARGE SCALE GENOMIC DNA]</scope>
    <source>
        <strain evidence="1 2">JK 68</strain>
    </source>
</reference>